<dbReference type="Proteomes" id="UP000324800">
    <property type="component" value="Unassembled WGS sequence"/>
</dbReference>
<name>A0A5J4TF08_9EUKA</name>
<feature type="non-terminal residue" evidence="1">
    <location>
        <position position="378"/>
    </location>
</feature>
<sequence>MEGQAQILIKVGNGRIYAASGMRLGIYGIEIRMGTDHLEEPIICAEGDNSLIELETVSITDIINPPTNGSTYLSGSNSQLYASHCIFEDIDYQIQGGQVLRVERQYYASYSPLTVIIKECKFKNIKTCGDYNNIKGSAINANLGDEFLLKVIGPTEFTQLQNVDGDGGAIYMEIYRSSQFITEGEVIFDQCKGRNGGSIFVKISADSQIELGDGCQFKQCQAEQGNGGAIYTEMNFYTQLSFVIKDVLFKGCSALTNNSLSYSYSGFGGGIFLGCYGNYDTSSNGLNFHDMKITGNTADKYGQSMYVTFLWVIEWCQYGILGEFVKGNYSDTDSEENDLEGIPVDFYEFRYAQLEVVEGRQKHLEYYWTNRDKDIWHI</sequence>
<comment type="caution">
    <text evidence="1">The sequence shown here is derived from an EMBL/GenBank/DDBJ whole genome shotgun (WGS) entry which is preliminary data.</text>
</comment>
<dbReference type="EMBL" id="SNRW01033578">
    <property type="protein sequence ID" value="KAA6356075.1"/>
    <property type="molecule type" value="Genomic_DNA"/>
</dbReference>
<reference evidence="1 2" key="1">
    <citation type="submission" date="2019-03" db="EMBL/GenBank/DDBJ databases">
        <title>Single cell metagenomics reveals metabolic interactions within the superorganism composed of flagellate Streblomastix strix and complex community of Bacteroidetes bacteria on its surface.</title>
        <authorList>
            <person name="Treitli S.C."/>
            <person name="Kolisko M."/>
            <person name="Husnik F."/>
            <person name="Keeling P."/>
            <person name="Hampl V."/>
        </authorList>
    </citation>
    <scope>NUCLEOTIDE SEQUENCE [LARGE SCALE GENOMIC DNA]</scope>
    <source>
        <strain evidence="1">ST1C</strain>
    </source>
</reference>
<evidence type="ECO:0008006" key="3">
    <source>
        <dbReference type="Google" id="ProtNLM"/>
    </source>
</evidence>
<evidence type="ECO:0000313" key="1">
    <source>
        <dbReference type="EMBL" id="KAA6356075.1"/>
    </source>
</evidence>
<gene>
    <name evidence="1" type="ORF">EZS28_048398</name>
</gene>
<evidence type="ECO:0000313" key="2">
    <source>
        <dbReference type="Proteomes" id="UP000324800"/>
    </source>
</evidence>
<proteinExistence type="predicted"/>
<organism evidence="1 2">
    <name type="scientific">Streblomastix strix</name>
    <dbReference type="NCBI Taxonomy" id="222440"/>
    <lineage>
        <taxon>Eukaryota</taxon>
        <taxon>Metamonada</taxon>
        <taxon>Preaxostyla</taxon>
        <taxon>Oxymonadida</taxon>
        <taxon>Streblomastigidae</taxon>
        <taxon>Streblomastix</taxon>
    </lineage>
</organism>
<protein>
    <recommendedName>
        <fullName evidence="3">Right handed beta helix domain-containing protein</fullName>
    </recommendedName>
</protein>
<dbReference type="AlphaFoldDB" id="A0A5J4TF08"/>
<accession>A0A5J4TF08</accession>